<evidence type="ECO:0000313" key="2">
    <source>
        <dbReference type="EMBL" id="MFD1294149.1"/>
    </source>
</evidence>
<comment type="caution">
    <text evidence="2">The sequence shown here is derived from an EMBL/GenBank/DDBJ whole genome shotgun (WGS) entry which is preliminary data.</text>
</comment>
<keyword evidence="3" id="KW-1185">Reference proteome</keyword>
<sequence length="174" mass="19583">MKKIIAMFFIVCISSGFTASKRVDALIKKEITSVFKIEEFTKESLHISSEINASLPISINDSNFFKIIHNNATIGYYYFGKAYGKADFFDFIVIFDKELIVSKVKVITYREDHGGEVGSKRWLKQFEGTETTKELAYQQDIAGISGATISVKSMLNEVNKLLKTVTILSNKGQL</sequence>
<feature type="domain" description="FMN-binding" evidence="1">
    <location>
        <begin position="84"/>
        <end position="165"/>
    </location>
</feature>
<dbReference type="RefSeq" id="WP_386809341.1">
    <property type="nucleotide sequence ID" value="NZ_JBHTMV010000004.1"/>
</dbReference>
<organism evidence="2 3">
    <name type="scientific">Lutibacter holmesii</name>
    <dbReference type="NCBI Taxonomy" id="1137985"/>
    <lineage>
        <taxon>Bacteria</taxon>
        <taxon>Pseudomonadati</taxon>
        <taxon>Bacteroidota</taxon>
        <taxon>Flavobacteriia</taxon>
        <taxon>Flavobacteriales</taxon>
        <taxon>Flavobacteriaceae</taxon>
        <taxon>Lutibacter</taxon>
    </lineage>
</organism>
<evidence type="ECO:0000313" key="3">
    <source>
        <dbReference type="Proteomes" id="UP001597241"/>
    </source>
</evidence>
<protein>
    <submittedName>
        <fullName evidence="2">FMN-binding protein</fullName>
    </submittedName>
</protein>
<dbReference type="Pfam" id="PF04205">
    <property type="entry name" value="FMN_bind"/>
    <property type="match status" value="1"/>
</dbReference>
<gene>
    <name evidence="2" type="ORF">ACFQ5N_09910</name>
</gene>
<dbReference type="EMBL" id="JBHTMV010000004">
    <property type="protein sequence ID" value="MFD1294149.1"/>
    <property type="molecule type" value="Genomic_DNA"/>
</dbReference>
<proteinExistence type="predicted"/>
<reference evidence="3" key="1">
    <citation type="journal article" date="2019" name="Int. J. Syst. Evol. Microbiol.">
        <title>The Global Catalogue of Microorganisms (GCM) 10K type strain sequencing project: providing services to taxonomists for standard genome sequencing and annotation.</title>
        <authorList>
            <consortium name="The Broad Institute Genomics Platform"/>
            <consortium name="The Broad Institute Genome Sequencing Center for Infectious Disease"/>
            <person name="Wu L."/>
            <person name="Ma J."/>
        </authorList>
    </citation>
    <scope>NUCLEOTIDE SEQUENCE [LARGE SCALE GENOMIC DNA]</scope>
    <source>
        <strain evidence="3">CCUG 62221</strain>
    </source>
</reference>
<evidence type="ECO:0000259" key="1">
    <source>
        <dbReference type="SMART" id="SM00900"/>
    </source>
</evidence>
<dbReference type="Proteomes" id="UP001597241">
    <property type="component" value="Unassembled WGS sequence"/>
</dbReference>
<name>A0ABW3WP04_9FLAO</name>
<accession>A0ABW3WP04</accession>
<dbReference type="SMART" id="SM00900">
    <property type="entry name" value="FMN_bind"/>
    <property type="match status" value="1"/>
</dbReference>
<dbReference type="InterPro" id="IPR007329">
    <property type="entry name" value="FMN-bd"/>
</dbReference>